<feature type="domain" description="ABC transporter" evidence="10">
    <location>
        <begin position="292"/>
        <end position="535"/>
    </location>
</feature>
<dbReference type="PANTHER" id="PTHR43790:SF1">
    <property type="entry name" value="XYLOSE IMPORT ATP-BINDING PROTEIN XYLG"/>
    <property type="match status" value="1"/>
</dbReference>
<dbReference type="FunFam" id="3.40.50.300:FF:000127">
    <property type="entry name" value="Ribose import ATP-binding protein RbsA"/>
    <property type="match status" value="1"/>
</dbReference>
<dbReference type="Pfam" id="PF00005">
    <property type="entry name" value="ABC_tran"/>
    <property type="match status" value="2"/>
</dbReference>
<dbReference type="InterPro" id="IPR017871">
    <property type="entry name" value="ABC_transporter-like_CS"/>
</dbReference>
<evidence type="ECO:0000313" key="12">
    <source>
        <dbReference type="Proteomes" id="UP000002318"/>
    </source>
</evidence>
<evidence type="ECO:0000256" key="3">
    <source>
        <dbReference type="ARBA" id="ARBA00022475"/>
    </source>
</evidence>
<dbReference type="CDD" id="cd03215">
    <property type="entry name" value="ABC_Carb_Monos_II"/>
    <property type="match status" value="1"/>
</dbReference>
<proteinExistence type="predicted"/>
<keyword evidence="4" id="KW-0762">Sugar transport</keyword>
<dbReference type="Proteomes" id="UP000002318">
    <property type="component" value="Chromosome"/>
</dbReference>
<dbReference type="STRING" id="573413.Spirs_0751"/>
<comment type="subcellular location">
    <subcellularLocation>
        <location evidence="1">Cell membrane</location>
        <topology evidence="1">Peripheral membrane protein</topology>
    </subcellularLocation>
</comment>
<dbReference type="PROSITE" id="PS50893">
    <property type="entry name" value="ABC_TRANSPORTER_2"/>
    <property type="match status" value="2"/>
</dbReference>
<dbReference type="InterPro" id="IPR003439">
    <property type="entry name" value="ABC_transporter-like_ATP-bd"/>
</dbReference>
<keyword evidence="6" id="KW-0547">Nucleotide-binding</keyword>
<gene>
    <name evidence="11" type="ordered locus">Spirs_0751</name>
</gene>
<name>E1RC06_SEDSS</name>
<keyword evidence="9" id="KW-0472">Membrane</keyword>
<accession>E1RC06</accession>
<keyword evidence="7" id="KW-0067">ATP-binding</keyword>
<reference evidence="11 12" key="1">
    <citation type="journal article" date="2010" name="Stand. Genomic Sci.">
        <title>Complete genome sequence of Spirochaeta smaragdinae type strain (SEBR 4228).</title>
        <authorList>
            <person name="Mavromatis K."/>
            <person name="Yasawong M."/>
            <person name="Chertkov O."/>
            <person name="Lapidus A."/>
            <person name="Lucas S."/>
            <person name="Nolan M."/>
            <person name="Del Rio T.G."/>
            <person name="Tice H."/>
            <person name="Cheng J.F."/>
            <person name="Pitluck S."/>
            <person name="Liolios K."/>
            <person name="Ivanova N."/>
            <person name="Tapia R."/>
            <person name="Han C."/>
            <person name="Bruce D."/>
            <person name="Goodwin L."/>
            <person name="Pati A."/>
            <person name="Chen A."/>
            <person name="Palaniappan K."/>
            <person name="Land M."/>
            <person name="Hauser L."/>
            <person name="Chang Y.J."/>
            <person name="Jeffries C.D."/>
            <person name="Detter J.C."/>
            <person name="Rohde M."/>
            <person name="Brambilla E."/>
            <person name="Spring S."/>
            <person name="Goker M."/>
            <person name="Sikorski J."/>
            <person name="Woyke T."/>
            <person name="Bristow J."/>
            <person name="Eisen J.A."/>
            <person name="Markowitz V."/>
            <person name="Hugenholtz P."/>
            <person name="Klenk H.P."/>
            <person name="Kyrpides N.C."/>
        </authorList>
    </citation>
    <scope>NUCLEOTIDE SEQUENCE [LARGE SCALE GENOMIC DNA]</scope>
    <source>
        <strain evidence="12">DSM 11293 / JCM 15392 / SEBR 4228</strain>
    </source>
</reference>
<evidence type="ECO:0000256" key="8">
    <source>
        <dbReference type="ARBA" id="ARBA00022967"/>
    </source>
</evidence>
<evidence type="ECO:0000313" key="11">
    <source>
        <dbReference type="EMBL" id="ADK79886.1"/>
    </source>
</evidence>
<keyword evidence="8" id="KW-1278">Translocase</keyword>
<keyword evidence="5" id="KW-0677">Repeat</keyword>
<dbReference type="GO" id="GO:0005886">
    <property type="term" value="C:plasma membrane"/>
    <property type="evidence" value="ECO:0007669"/>
    <property type="project" value="UniProtKB-SubCell"/>
</dbReference>
<organism evidence="11 12">
    <name type="scientific">Sediminispirochaeta smaragdinae (strain DSM 11293 / JCM 15392 / SEBR 4228)</name>
    <name type="common">Spirochaeta smaragdinae</name>
    <dbReference type="NCBI Taxonomy" id="573413"/>
    <lineage>
        <taxon>Bacteria</taxon>
        <taxon>Pseudomonadati</taxon>
        <taxon>Spirochaetota</taxon>
        <taxon>Spirochaetia</taxon>
        <taxon>Spirochaetales</taxon>
        <taxon>Spirochaetaceae</taxon>
        <taxon>Sediminispirochaeta</taxon>
    </lineage>
</organism>
<dbReference type="CDD" id="cd03216">
    <property type="entry name" value="ABC_Carb_Monos_I"/>
    <property type="match status" value="1"/>
</dbReference>
<dbReference type="InterPro" id="IPR003593">
    <property type="entry name" value="AAA+_ATPase"/>
</dbReference>
<dbReference type="KEGG" id="ssm:Spirs_0751"/>
<protein>
    <submittedName>
        <fullName evidence="11">ABC transporter related protein</fullName>
    </submittedName>
</protein>
<keyword evidence="3" id="KW-1003">Cell membrane</keyword>
<evidence type="ECO:0000259" key="10">
    <source>
        <dbReference type="PROSITE" id="PS50893"/>
    </source>
</evidence>
<dbReference type="GO" id="GO:0016887">
    <property type="term" value="F:ATP hydrolysis activity"/>
    <property type="evidence" value="ECO:0007669"/>
    <property type="project" value="InterPro"/>
</dbReference>
<dbReference type="AlphaFoldDB" id="E1RC06"/>
<evidence type="ECO:0000256" key="2">
    <source>
        <dbReference type="ARBA" id="ARBA00022448"/>
    </source>
</evidence>
<dbReference type="InterPro" id="IPR050107">
    <property type="entry name" value="ABC_carbohydrate_import_ATPase"/>
</dbReference>
<dbReference type="GO" id="GO:0005524">
    <property type="term" value="F:ATP binding"/>
    <property type="evidence" value="ECO:0007669"/>
    <property type="project" value="UniProtKB-KW"/>
</dbReference>
<keyword evidence="12" id="KW-1185">Reference proteome</keyword>
<dbReference type="eggNOG" id="COG1129">
    <property type="taxonomic scope" value="Bacteria"/>
</dbReference>
<feature type="domain" description="ABC transporter" evidence="10">
    <location>
        <begin position="30"/>
        <end position="273"/>
    </location>
</feature>
<evidence type="ECO:0000256" key="1">
    <source>
        <dbReference type="ARBA" id="ARBA00004202"/>
    </source>
</evidence>
<dbReference type="PANTHER" id="PTHR43790">
    <property type="entry name" value="CARBOHYDRATE TRANSPORT ATP-BINDING PROTEIN MG119-RELATED"/>
    <property type="match status" value="1"/>
</dbReference>
<dbReference type="HOGENOM" id="CLU_000604_92_3_12"/>
<dbReference type="InterPro" id="IPR027417">
    <property type="entry name" value="P-loop_NTPase"/>
</dbReference>
<evidence type="ECO:0000256" key="9">
    <source>
        <dbReference type="ARBA" id="ARBA00023136"/>
    </source>
</evidence>
<dbReference type="EMBL" id="CP002116">
    <property type="protein sequence ID" value="ADK79886.1"/>
    <property type="molecule type" value="Genomic_DNA"/>
</dbReference>
<evidence type="ECO:0000256" key="4">
    <source>
        <dbReference type="ARBA" id="ARBA00022597"/>
    </source>
</evidence>
<evidence type="ECO:0000256" key="6">
    <source>
        <dbReference type="ARBA" id="ARBA00022741"/>
    </source>
</evidence>
<dbReference type="SMART" id="SM00382">
    <property type="entry name" value="AAA"/>
    <property type="match status" value="2"/>
</dbReference>
<dbReference type="PROSITE" id="PS00211">
    <property type="entry name" value="ABC_TRANSPORTER_1"/>
    <property type="match status" value="1"/>
</dbReference>
<sequence>MCLPCFEGGTYVFRRYRMKGKGSVQEKNILEMRKITKLFPGVKALDKVDFKVTEGTVHALVGENGAGKSTLIKIISGVYPYNTYSGKMLIHDNEAKFFSIKEVERAGIACIHQELNLVPEMSVAENIFLNEKPTRYGFIDFDAMYAETLSLLKQIGMNTTDTILIRPDEKVKNLGIGQKQMVEIAKALAKDVSLLILDEPTSALTESEVDVLLGIIDGLRSKGVTCIYISHRLDEVMRIADEITILRDGKTIDSRKRSNIDKETMIKLMVGRELTNMFPRVPHKRGDLVFEIKNYSVENPDVPGRKLIDNVNLKAYRGEILGISGLMGAGRTELFTSVFGAFREKGEGEVWIDNKDVIIKSPLDALKHGLAIISEDRKKLGLNLLMDIKENVTLAALKKVSRAGILDADKEVAYTKDYVDTIRIVAPNISVKVSTLSGGNQQKVVIAKALFCDPKVIILDEPTRGIDVGAKYEIYKIMNDLVEKGVVVIMISSEMEEILGMSDRILTMAGGKITGEFDVAEATQEKLLQASVAGR</sequence>
<evidence type="ECO:0000256" key="7">
    <source>
        <dbReference type="ARBA" id="ARBA00022840"/>
    </source>
</evidence>
<keyword evidence="2" id="KW-0813">Transport</keyword>
<evidence type="ECO:0000256" key="5">
    <source>
        <dbReference type="ARBA" id="ARBA00022737"/>
    </source>
</evidence>
<dbReference type="SUPFAM" id="SSF52540">
    <property type="entry name" value="P-loop containing nucleoside triphosphate hydrolases"/>
    <property type="match status" value="2"/>
</dbReference>
<dbReference type="Gene3D" id="3.40.50.300">
    <property type="entry name" value="P-loop containing nucleotide triphosphate hydrolases"/>
    <property type="match status" value="2"/>
</dbReference>